<evidence type="ECO:0000256" key="1">
    <source>
        <dbReference type="ARBA" id="ARBA00009776"/>
    </source>
</evidence>
<dbReference type="GO" id="GO:0005524">
    <property type="term" value="F:ATP binding"/>
    <property type="evidence" value="ECO:0007669"/>
    <property type="project" value="UniProtKB-UniRule"/>
</dbReference>
<dbReference type="Pfam" id="PF02223">
    <property type="entry name" value="Thymidylate_kin"/>
    <property type="match status" value="1"/>
</dbReference>
<dbReference type="EMBL" id="PIPL01000001">
    <property type="protein sequence ID" value="RUO25645.1"/>
    <property type="molecule type" value="Genomic_DNA"/>
</dbReference>
<evidence type="ECO:0000256" key="4">
    <source>
        <dbReference type="ARBA" id="ARBA00022679"/>
    </source>
</evidence>
<keyword evidence="6 11" id="KW-0547">Nucleotide-binding</keyword>
<accession>A0A432W6E5</accession>
<evidence type="ECO:0000256" key="11">
    <source>
        <dbReference type="HAMAP-Rule" id="MF_00165"/>
    </source>
</evidence>
<evidence type="ECO:0000256" key="10">
    <source>
        <dbReference type="ARBA" id="ARBA00048743"/>
    </source>
</evidence>
<proteinExistence type="inferred from homology"/>
<dbReference type="Proteomes" id="UP000288293">
    <property type="component" value="Unassembled WGS sequence"/>
</dbReference>
<keyword evidence="5 11" id="KW-0545">Nucleotide biosynthesis</keyword>
<dbReference type="RefSeq" id="WP_126802413.1">
    <property type="nucleotide sequence ID" value="NZ_PIPL01000001.1"/>
</dbReference>
<dbReference type="AlphaFoldDB" id="A0A432W6E5"/>
<feature type="domain" description="Thymidylate kinase-like" evidence="12">
    <location>
        <begin position="8"/>
        <end position="196"/>
    </location>
</feature>
<comment type="caution">
    <text evidence="13">The sequence shown here is derived from an EMBL/GenBank/DDBJ whole genome shotgun (WGS) entry which is preliminary data.</text>
</comment>
<dbReference type="PROSITE" id="PS01331">
    <property type="entry name" value="THYMIDYLATE_KINASE"/>
    <property type="match status" value="1"/>
</dbReference>
<evidence type="ECO:0000256" key="5">
    <source>
        <dbReference type="ARBA" id="ARBA00022727"/>
    </source>
</evidence>
<keyword evidence="4 11" id="KW-0808">Transferase</keyword>
<sequence length="213" mass="23703">MKGHFIVIEGLEGAGKSTAVATVKAFLTNQNLSFKEVREPGGTPLAEALRELIKESWAERVTPQAELMVMYAARVQLVENLIKPALEQGLWVIGDRHDLSSQAYQGGGRELGSQLLAQIRQITLGDFRPDLTLYLDVDPALGLERAQGRGELDRIEKETLDFFQRTRQRYLELAASEPGVVTIDAGQPLDQVQAQIEKALQYYLQNQDKGRLA</sequence>
<comment type="similarity">
    <text evidence="1 11">Belongs to the thymidylate kinase family.</text>
</comment>
<dbReference type="NCBIfam" id="TIGR00041">
    <property type="entry name" value="DTMP_kinase"/>
    <property type="match status" value="1"/>
</dbReference>
<dbReference type="PANTHER" id="PTHR10344">
    <property type="entry name" value="THYMIDYLATE KINASE"/>
    <property type="match status" value="1"/>
</dbReference>
<evidence type="ECO:0000256" key="9">
    <source>
        <dbReference type="ARBA" id="ARBA00029962"/>
    </source>
</evidence>
<comment type="function">
    <text evidence="11">Phosphorylation of dTMP to form dTDP in both de novo and salvage pathways of dTTP synthesis.</text>
</comment>
<dbReference type="InterPro" id="IPR027417">
    <property type="entry name" value="P-loop_NTPase"/>
</dbReference>
<dbReference type="Gene3D" id="3.40.50.300">
    <property type="entry name" value="P-loop containing nucleotide triphosphate hydrolases"/>
    <property type="match status" value="1"/>
</dbReference>
<dbReference type="FunFam" id="3.40.50.300:FF:000321">
    <property type="entry name" value="Thymidylate kinase"/>
    <property type="match status" value="1"/>
</dbReference>
<name>A0A432W6E5_9GAMM</name>
<dbReference type="InterPro" id="IPR018094">
    <property type="entry name" value="Thymidylate_kinase"/>
</dbReference>
<evidence type="ECO:0000256" key="6">
    <source>
        <dbReference type="ARBA" id="ARBA00022741"/>
    </source>
</evidence>
<dbReference type="GO" id="GO:0005829">
    <property type="term" value="C:cytosol"/>
    <property type="evidence" value="ECO:0007669"/>
    <property type="project" value="TreeGrafter"/>
</dbReference>
<keyword evidence="14" id="KW-1185">Reference proteome</keyword>
<evidence type="ECO:0000313" key="14">
    <source>
        <dbReference type="Proteomes" id="UP000288293"/>
    </source>
</evidence>
<dbReference type="CDD" id="cd01672">
    <property type="entry name" value="TMPK"/>
    <property type="match status" value="1"/>
</dbReference>
<evidence type="ECO:0000256" key="8">
    <source>
        <dbReference type="ARBA" id="ARBA00022840"/>
    </source>
</evidence>
<dbReference type="HAMAP" id="MF_00165">
    <property type="entry name" value="Thymidylate_kinase"/>
    <property type="match status" value="1"/>
</dbReference>
<protein>
    <recommendedName>
        <fullName evidence="3 11">Thymidylate kinase</fullName>
        <ecNumber evidence="2 11">2.7.4.9</ecNumber>
    </recommendedName>
    <alternativeName>
        <fullName evidence="9 11">dTMP kinase</fullName>
    </alternativeName>
</protein>
<organism evidence="13 14">
    <name type="scientific">Aliidiomarina minuta</name>
    <dbReference type="NCBI Taxonomy" id="880057"/>
    <lineage>
        <taxon>Bacteria</taxon>
        <taxon>Pseudomonadati</taxon>
        <taxon>Pseudomonadota</taxon>
        <taxon>Gammaproteobacteria</taxon>
        <taxon>Alteromonadales</taxon>
        <taxon>Idiomarinaceae</taxon>
        <taxon>Aliidiomarina</taxon>
    </lineage>
</organism>
<evidence type="ECO:0000256" key="7">
    <source>
        <dbReference type="ARBA" id="ARBA00022777"/>
    </source>
</evidence>
<dbReference type="GO" id="GO:0006235">
    <property type="term" value="P:dTTP biosynthetic process"/>
    <property type="evidence" value="ECO:0007669"/>
    <property type="project" value="UniProtKB-UniRule"/>
</dbReference>
<evidence type="ECO:0000256" key="3">
    <source>
        <dbReference type="ARBA" id="ARBA00017144"/>
    </source>
</evidence>
<dbReference type="SUPFAM" id="SSF52540">
    <property type="entry name" value="P-loop containing nucleoside triphosphate hydrolases"/>
    <property type="match status" value="1"/>
</dbReference>
<dbReference type="EC" id="2.7.4.9" evidence="2 11"/>
<gene>
    <name evidence="11" type="primary">tmk</name>
    <name evidence="13" type="ORF">CWE09_02645</name>
</gene>
<dbReference type="InterPro" id="IPR018095">
    <property type="entry name" value="Thymidylate_kin_CS"/>
</dbReference>
<dbReference type="GO" id="GO:0006233">
    <property type="term" value="P:dTDP biosynthetic process"/>
    <property type="evidence" value="ECO:0007669"/>
    <property type="project" value="InterPro"/>
</dbReference>
<dbReference type="PANTHER" id="PTHR10344:SF4">
    <property type="entry name" value="UMP-CMP KINASE 2, MITOCHONDRIAL"/>
    <property type="match status" value="1"/>
</dbReference>
<keyword evidence="8 11" id="KW-0067">ATP-binding</keyword>
<keyword evidence="7 11" id="KW-0418">Kinase</keyword>
<evidence type="ECO:0000313" key="13">
    <source>
        <dbReference type="EMBL" id="RUO25645.1"/>
    </source>
</evidence>
<feature type="binding site" evidence="11">
    <location>
        <begin position="10"/>
        <end position="17"/>
    </location>
    <ligand>
        <name>ATP</name>
        <dbReference type="ChEBI" id="CHEBI:30616"/>
    </ligand>
</feature>
<evidence type="ECO:0000259" key="12">
    <source>
        <dbReference type="Pfam" id="PF02223"/>
    </source>
</evidence>
<evidence type="ECO:0000256" key="2">
    <source>
        <dbReference type="ARBA" id="ARBA00012980"/>
    </source>
</evidence>
<comment type="catalytic activity">
    <reaction evidence="10 11">
        <text>dTMP + ATP = dTDP + ADP</text>
        <dbReference type="Rhea" id="RHEA:13517"/>
        <dbReference type="ChEBI" id="CHEBI:30616"/>
        <dbReference type="ChEBI" id="CHEBI:58369"/>
        <dbReference type="ChEBI" id="CHEBI:63528"/>
        <dbReference type="ChEBI" id="CHEBI:456216"/>
        <dbReference type="EC" id="2.7.4.9"/>
    </reaction>
</comment>
<dbReference type="GO" id="GO:0006227">
    <property type="term" value="P:dUDP biosynthetic process"/>
    <property type="evidence" value="ECO:0007669"/>
    <property type="project" value="TreeGrafter"/>
</dbReference>
<dbReference type="OrthoDB" id="9774907at2"/>
<dbReference type="InterPro" id="IPR039430">
    <property type="entry name" value="Thymidylate_kin-like_dom"/>
</dbReference>
<dbReference type="GO" id="GO:0004798">
    <property type="term" value="F:dTMP kinase activity"/>
    <property type="evidence" value="ECO:0007669"/>
    <property type="project" value="UniProtKB-UniRule"/>
</dbReference>
<reference evidence="13 14" key="1">
    <citation type="journal article" date="2011" name="Front. Microbiol.">
        <title>Genomic signatures of strain selection and enhancement in Bacillus atrophaeus var. globigii, a historical biowarfare simulant.</title>
        <authorList>
            <person name="Gibbons H.S."/>
            <person name="Broomall S.M."/>
            <person name="McNew L.A."/>
            <person name="Daligault H."/>
            <person name="Chapman C."/>
            <person name="Bruce D."/>
            <person name="Karavis M."/>
            <person name="Krepps M."/>
            <person name="McGregor P.A."/>
            <person name="Hong C."/>
            <person name="Park K.H."/>
            <person name="Akmal A."/>
            <person name="Feldman A."/>
            <person name="Lin J.S."/>
            <person name="Chang W.E."/>
            <person name="Higgs B.W."/>
            <person name="Demirev P."/>
            <person name="Lindquist J."/>
            <person name="Liem A."/>
            <person name="Fochler E."/>
            <person name="Read T.D."/>
            <person name="Tapia R."/>
            <person name="Johnson S."/>
            <person name="Bishop-Lilly K.A."/>
            <person name="Detter C."/>
            <person name="Han C."/>
            <person name="Sozhamannan S."/>
            <person name="Rosenzweig C.N."/>
            <person name="Skowronski E.W."/>
        </authorList>
    </citation>
    <scope>NUCLEOTIDE SEQUENCE [LARGE SCALE GENOMIC DNA]</scope>
    <source>
        <strain evidence="13 14">MLST1</strain>
    </source>
</reference>